<dbReference type="EMBL" id="WNCN01000002">
    <property type="protein sequence ID" value="MTU38202.1"/>
    <property type="molecule type" value="Genomic_DNA"/>
</dbReference>
<gene>
    <name evidence="2" type="ORF">CE91St3_30320</name>
    <name evidence="3" type="ORF">GMD82_01480</name>
</gene>
<organism evidence="2 5">
    <name type="scientific">Parabacteroides merdae</name>
    <dbReference type="NCBI Taxonomy" id="46503"/>
    <lineage>
        <taxon>Bacteria</taxon>
        <taxon>Pseudomonadati</taxon>
        <taxon>Bacteroidota</taxon>
        <taxon>Bacteroidia</taxon>
        <taxon>Bacteroidales</taxon>
        <taxon>Tannerellaceae</taxon>
        <taxon>Parabacteroides</taxon>
    </lineage>
</organism>
<dbReference type="AlphaFoldDB" id="A0AA37KAT8"/>
<keyword evidence="4" id="KW-1185">Reference proteome</keyword>
<evidence type="ECO:0000313" key="4">
    <source>
        <dbReference type="Proteomes" id="UP000434916"/>
    </source>
</evidence>
<evidence type="ECO:0000259" key="1">
    <source>
        <dbReference type="PROSITE" id="PS50943"/>
    </source>
</evidence>
<name>A0AA37KAT8_9BACT</name>
<protein>
    <submittedName>
        <fullName evidence="3">Helix-turn-helix domain-containing protein</fullName>
    </submittedName>
</protein>
<evidence type="ECO:0000313" key="5">
    <source>
        <dbReference type="Proteomes" id="UP001055114"/>
    </source>
</evidence>
<dbReference type="RefSeq" id="WP_149936124.1">
    <property type="nucleotide sequence ID" value="NZ_BQNZ01000003.1"/>
</dbReference>
<accession>A0AA37KAT8</accession>
<dbReference type="CDD" id="cd00093">
    <property type="entry name" value="HTH_XRE"/>
    <property type="match status" value="1"/>
</dbReference>
<comment type="caution">
    <text evidence="2">The sequence shown here is derived from an EMBL/GenBank/DDBJ whole genome shotgun (WGS) entry which is preliminary data.</text>
</comment>
<proteinExistence type="predicted"/>
<feature type="domain" description="HTH cro/C1-type" evidence="1">
    <location>
        <begin position="48"/>
        <end position="102"/>
    </location>
</feature>
<sequence>MRPKIDINKLKHLPTTEDMFVDEYGAKGTASRDEFDAKSRAWYYAEVLKNARKAAGITQQQLADKIGKKREYVAMLEKGETDMQLSTFIMISEAVGLKFALTY</sequence>
<reference evidence="3 4" key="1">
    <citation type="journal article" date="2019" name="Nat. Med.">
        <title>A library of human gut bacterial isolates paired with longitudinal multiomics data enables mechanistic microbiome research.</title>
        <authorList>
            <person name="Poyet M."/>
            <person name="Groussin M."/>
            <person name="Gibbons S.M."/>
            <person name="Avila-Pacheco J."/>
            <person name="Jiang X."/>
            <person name="Kearney S.M."/>
            <person name="Perrotta A.R."/>
            <person name="Berdy B."/>
            <person name="Zhao S."/>
            <person name="Lieberman T.D."/>
            <person name="Swanson P.K."/>
            <person name="Smith M."/>
            <person name="Roesemann S."/>
            <person name="Alexander J.E."/>
            <person name="Rich S.A."/>
            <person name="Livny J."/>
            <person name="Vlamakis H."/>
            <person name="Clish C."/>
            <person name="Bullock K."/>
            <person name="Deik A."/>
            <person name="Scott J."/>
            <person name="Pierce K.A."/>
            <person name="Xavier R.J."/>
            <person name="Alm E.J."/>
        </authorList>
    </citation>
    <scope>NUCLEOTIDE SEQUENCE [LARGE SCALE GENOMIC DNA]</scope>
    <source>
        <strain evidence="3 4">BIOML-A29</strain>
    </source>
</reference>
<dbReference type="SUPFAM" id="SSF47413">
    <property type="entry name" value="lambda repressor-like DNA-binding domains"/>
    <property type="match status" value="1"/>
</dbReference>
<evidence type="ECO:0000313" key="2">
    <source>
        <dbReference type="EMBL" id="GKH73169.1"/>
    </source>
</evidence>
<dbReference type="Pfam" id="PF01381">
    <property type="entry name" value="HTH_3"/>
    <property type="match status" value="1"/>
</dbReference>
<dbReference type="InterPro" id="IPR001387">
    <property type="entry name" value="Cro/C1-type_HTH"/>
</dbReference>
<dbReference type="GO" id="GO:0003677">
    <property type="term" value="F:DNA binding"/>
    <property type="evidence" value="ECO:0007669"/>
    <property type="project" value="InterPro"/>
</dbReference>
<dbReference type="Proteomes" id="UP001055114">
    <property type="component" value="Unassembled WGS sequence"/>
</dbReference>
<dbReference type="Proteomes" id="UP000434916">
    <property type="component" value="Unassembled WGS sequence"/>
</dbReference>
<dbReference type="EMBL" id="BQNZ01000003">
    <property type="protein sequence ID" value="GKH73169.1"/>
    <property type="molecule type" value="Genomic_DNA"/>
</dbReference>
<evidence type="ECO:0000313" key="3">
    <source>
        <dbReference type="EMBL" id="MTU38202.1"/>
    </source>
</evidence>
<dbReference type="InterPro" id="IPR010982">
    <property type="entry name" value="Lambda_DNA-bd_dom_sf"/>
</dbReference>
<dbReference type="PROSITE" id="PS50943">
    <property type="entry name" value="HTH_CROC1"/>
    <property type="match status" value="1"/>
</dbReference>
<dbReference type="SMART" id="SM00530">
    <property type="entry name" value="HTH_XRE"/>
    <property type="match status" value="1"/>
</dbReference>
<dbReference type="Gene3D" id="1.10.260.40">
    <property type="entry name" value="lambda repressor-like DNA-binding domains"/>
    <property type="match status" value="1"/>
</dbReference>
<reference evidence="2" key="2">
    <citation type="submission" date="2022-01" db="EMBL/GenBank/DDBJ databases">
        <title>Novel bile acid biosynthetic pathways are enriched in the microbiome of centenarians.</title>
        <authorList>
            <person name="Sato Y."/>
            <person name="Atarashi K."/>
            <person name="Plichta R.D."/>
            <person name="Arai Y."/>
            <person name="Sasajima S."/>
            <person name="Kearney M.S."/>
            <person name="Suda W."/>
            <person name="Takeshita K."/>
            <person name="Sasaki T."/>
            <person name="Okamoto S."/>
            <person name="Skelly N.A."/>
            <person name="Okamura Y."/>
            <person name="Vlamakis H."/>
            <person name="Li Y."/>
            <person name="Tanoue T."/>
            <person name="Takei H."/>
            <person name="Nittono H."/>
            <person name="Narushima S."/>
            <person name="Irie J."/>
            <person name="Itoh H."/>
            <person name="Moriya K."/>
            <person name="Sugiura Y."/>
            <person name="Suematsu M."/>
            <person name="Moritoki N."/>
            <person name="Shibata S."/>
            <person name="Littman R.D."/>
            <person name="Fischbach A.M."/>
            <person name="Uwamino Y."/>
            <person name="Inoue T."/>
            <person name="Honda A."/>
            <person name="Hattori M."/>
            <person name="Murai T."/>
            <person name="Xavier J.R."/>
            <person name="Hirose N."/>
            <person name="Honda K."/>
        </authorList>
    </citation>
    <scope>NUCLEOTIDE SEQUENCE</scope>
    <source>
        <strain evidence="2">CE91-St3</strain>
    </source>
</reference>